<comment type="caution">
    <text evidence="4">The sequence shown here is derived from an EMBL/GenBank/DDBJ whole genome shotgun (WGS) entry which is preliminary data.</text>
</comment>
<reference evidence="5" key="1">
    <citation type="journal article" date="2019" name="Int. J. Syst. Evol. Microbiol.">
        <title>The Global Catalogue of Microorganisms (GCM) 10K type strain sequencing project: providing services to taxonomists for standard genome sequencing and annotation.</title>
        <authorList>
            <consortium name="The Broad Institute Genomics Platform"/>
            <consortium name="The Broad Institute Genome Sequencing Center for Infectious Disease"/>
            <person name="Wu L."/>
            <person name="Ma J."/>
        </authorList>
    </citation>
    <scope>NUCLEOTIDE SEQUENCE [LARGE SCALE GENOMIC DNA]</scope>
    <source>
        <strain evidence="5">JCM 17810</strain>
    </source>
</reference>
<protein>
    <recommendedName>
        <fullName evidence="3">Glycosyltransferase subfamily 4-like N-terminal domain-containing protein</fullName>
    </recommendedName>
</protein>
<evidence type="ECO:0000313" key="4">
    <source>
        <dbReference type="EMBL" id="GAA4415508.1"/>
    </source>
</evidence>
<feature type="domain" description="Glycosyltransferase subfamily 4-like N-terminal" evidence="3">
    <location>
        <begin position="1"/>
        <end position="157"/>
    </location>
</feature>
<dbReference type="Pfam" id="PF13692">
    <property type="entry name" value="Glyco_trans_1_4"/>
    <property type="match status" value="1"/>
</dbReference>
<evidence type="ECO:0000259" key="3">
    <source>
        <dbReference type="Pfam" id="PF13439"/>
    </source>
</evidence>
<sequence>MGGAEGYMARLYGQLRRHGKQAEVLGNLPGWCEGQGHVHREVPLSPKWSRRTIAPGLLKVHGEARRVRALVEDLSPDWIHMQFKREQIGFSRSLAQIAPVIWTEHGVLASRSPLRPAYKLAARHVSTVICVSEPVASSIEGLVPRSRILVIENAVDARQHRPPSTGERQAARAQLGVHDDRHVMLWVGRLDRSKRPELAISYARRHHGDHVVIAGTGRESGAIRSAAQTLQNVTVTGHITDISPLFHAADLLMFTSTGRGEGMPTVIVEAASYGVPVVTHARSGAEEIVRASGGAVVANADDMDEWARTFRASWLQNIEPRRTWLKHHEQGWWVQQHLNVIESL</sequence>
<gene>
    <name evidence="4" type="ORF">GCM10023169_01880</name>
</gene>
<evidence type="ECO:0000256" key="1">
    <source>
        <dbReference type="ARBA" id="ARBA00022676"/>
    </source>
</evidence>
<dbReference type="PANTHER" id="PTHR12526">
    <property type="entry name" value="GLYCOSYLTRANSFERASE"/>
    <property type="match status" value="1"/>
</dbReference>
<evidence type="ECO:0000313" key="5">
    <source>
        <dbReference type="Proteomes" id="UP001500622"/>
    </source>
</evidence>
<dbReference type="PANTHER" id="PTHR12526:SF630">
    <property type="entry name" value="GLYCOSYLTRANSFERASE"/>
    <property type="match status" value="1"/>
</dbReference>
<dbReference type="Pfam" id="PF13439">
    <property type="entry name" value="Glyco_transf_4"/>
    <property type="match status" value="1"/>
</dbReference>
<name>A0ABP8KSP3_9MICO</name>
<keyword evidence="2" id="KW-0808">Transferase</keyword>
<dbReference type="Gene3D" id="3.40.50.2000">
    <property type="entry name" value="Glycogen Phosphorylase B"/>
    <property type="match status" value="2"/>
</dbReference>
<dbReference type="Proteomes" id="UP001500622">
    <property type="component" value="Unassembled WGS sequence"/>
</dbReference>
<evidence type="ECO:0000256" key="2">
    <source>
        <dbReference type="ARBA" id="ARBA00022679"/>
    </source>
</evidence>
<accession>A0ABP8KSP3</accession>
<keyword evidence="5" id="KW-1185">Reference proteome</keyword>
<dbReference type="CDD" id="cd03801">
    <property type="entry name" value="GT4_PimA-like"/>
    <property type="match status" value="1"/>
</dbReference>
<dbReference type="EMBL" id="BAABGN010000001">
    <property type="protein sequence ID" value="GAA4415508.1"/>
    <property type="molecule type" value="Genomic_DNA"/>
</dbReference>
<dbReference type="RefSeq" id="WP_345214611.1">
    <property type="nucleotide sequence ID" value="NZ_BAABGN010000001.1"/>
</dbReference>
<dbReference type="SUPFAM" id="SSF53756">
    <property type="entry name" value="UDP-Glycosyltransferase/glycogen phosphorylase"/>
    <property type="match status" value="1"/>
</dbReference>
<proteinExistence type="predicted"/>
<organism evidence="4 5">
    <name type="scientific">Georgenia halophila</name>
    <dbReference type="NCBI Taxonomy" id="620889"/>
    <lineage>
        <taxon>Bacteria</taxon>
        <taxon>Bacillati</taxon>
        <taxon>Actinomycetota</taxon>
        <taxon>Actinomycetes</taxon>
        <taxon>Micrococcales</taxon>
        <taxon>Bogoriellaceae</taxon>
        <taxon>Georgenia</taxon>
    </lineage>
</organism>
<dbReference type="InterPro" id="IPR028098">
    <property type="entry name" value="Glyco_trans_4-like_N"/>
</dbReference>
<keyword evidence="1" id="KW-0328">Glycosyltransferase</keyword>